<dbReference type="InterPro" id="IPR001328">
    <property type="entry name" value="Pept_tRNA_hydro"/>
</dbReference>
<feature type="region of interest" description="Disordered" evidence="4">
    <location>
        <begin position="1"/>
        <end position="40"/>
    </location>
</feature>
<evidence type="ECO:0000256" key="1">
    <source>
        <dbReference type="ARBA" id="ARBA00022555"/>
    </source>
</evidence>
<dbReference type="Proteomes" id="UP001313282">
    <property type="component" value="Unassembled WGS sequence"/>
</dbReference>
<protein>
    <recommendedName>
        <fullName evidence="7">Peptidyl-tRNA hydrolase</fullName>
    </recommendedName>
</protein>
<dbReference type="GO" id="GO:0000049">
    <property type="term" value="F:tRNA binding"/>
    <property type="evidence" value="ECO:0007669"/>
    <property type="project" value="UniProtKB-KW"/>
</dbReference>
<proteinExistence type="predicted"/>
<reference evidence="5 6" key="1">
    <citation type="submission" date="2019-10" db="EMBL/GenBank/DDBJ databases">
        <authorList>
            <person name="Palmer J.M."/>
        </authorList>
    </citation>
    <scope>NUCLEOTIDE SEQUENCE [LARGE SCALE GENOMIC DNA]</scope>
    <source>
        <strain evidence="5 6">TWF718</strain>
    </source>
</reference>
<gene>
    <name evidence="5" type="ORF">TWF718_003789</name>
</gene>
<comment type="caution">
    <text evidence="5">The sequence shown here is derived from an EMBL/GenBank/DDBJ whole genome shotgun (WGS) entry which is preliminary data.</text>
</comment>
<evidence type="ECO:0000313" key="6">
    <source>
        <dbReference type="Proteomes" id="UP001313282"/>
    </source>
</evidence>
<dbReference type="InterPro" id="IPR036416">
    <property type="entry name" value="Pept_tRNA_hydro_sf"/>
</dbReference>
<evidence type="ECO:0000256" key="2">
    <source>
        <dbReference type="ARBA" id="ARBA00022801"/>
    </source>
</evidence>
<organism evidence="5 6">
    <name type="scientific">Orbilia javanica</name>
    <dbReference type="NCBI Taxonomy" id="47235"/>
    <lineage>
        <taxon>Eukaryota</taxon>
        <taxon>Fungi</taxon>
        <taxon>Dikarya</taxon>
        <taxon>Ascomycota</taxon>
        <taxon>Pezizomycotina</taxon>
        <taxon>Orbiliomycetes</taxon>
        <taxon>Orbiliales</taxon>
        <taxon>Orbiliaceae</taxon>
        <taxon>Orbilia</taxon>
    </lineage>
</organism>
<dbReference type="Gene3D" id="3.40.50.1470">
    <property type="entry name" value="Peptidyl-tRNA hydrolase"/>
    <property type="match status" value="1"/>
</dbReference>
<dbReference type="PANTHER" id="PTHR17224">
    <property type="entry name" value="PEPTIDYL-TRNA HYDROLASE"/>
    <property type="match status" value="1"/>
</dbReference>
<dbReference type="AlphaFoldDB" id="A0AAN8N3Z1"/>
<dbReference type="PANTHER" id="PTHR17224:SF1">
    <property type="entry name" value="PEPTIDYL-TRNA HYDROLASE"/>
    <property type="match status" value="1"/>
</dbReference>
<dbReference type="GO" id="GO:0004045">
    <property type="term" value="F:peptidyl-tRNA hydrolase activity"/>
    <property type="evidence" value="ECO:0007669"/>
    <property type="project" value="InterPro"/>
</dbReference>
<dbReference type="Pfam" id="PF01195">
    <property type="entry name" value="Pept_tRNA_hydro"/>
    <property type="match status" value="1"/>
</dbReference>
<keyword evidence="6" id="KW-1185">Reference proteome</keyword>
<keyword evidence="2" id="KW-0378">Hydrolase</keyword>
<dbReference type="NCBIfam" id="TIGR00447">
    <property type="entry name" value="pth"/>
    <property type="match status" value="1"/>
</dbReference>
<sequence length="251" mass="26967">MGIKGKRKQQRRQQQQMQHQETAELDLSGAESSTSTSSIPTALDLESSLSSTTSTSNPPPEMSTIRSLLLCSIGNPGTLLTTRHSAAHILLPHLTTTSLSPSRPHGGPMASGPSGTTYTTQIFQSTSYMNVSGPSVSKAWKLFKSSPSNPNPTLIILHDELEKPVGKVKYKKDGSAGGHNGLSSIRDSLAGQKTTIHKIGLGIGRPESRDKNVVADYVLQRMPSRDKDIMIEEALPVVLQMIEDIGTGKLK</sequence>
<feature type="compositionally biased region" description="Basic residues" evidence="4">
    <location>
        <begin position="1"/>
        <end position="11"/>
    </location>
</feature>
<accession>A0AAN8N3Z1</accession>
<evidence type="ECO:0000256" key="4">
    <source>
        <dbReference type="SAM" id="MobiDB-lite"/>
    </source>
</evidence>
<evidence type="ECO:0000313" key="5">
    <source>
        <dbReference type="EMBL" id="KAK6350600.1"/>
    </source>
</evidence>
<keyword evidence="3" id="KW-0694">RNA-binding</keyword>
<keyword evidence="1" id="KW-0820">tRNA-binding</keyword>
<evidence type="ECO:0008006" key="7">
    <source>
        <dbReference type="Google" id="ProtNLM"/>
    </source>
</evidence>
<name>A0AAN8N3Z1_9PEZI</name>
<dbReference type="EMBL" id="JAVHNR010000002">
    <property type="protein sequence ID" value="KAK6350600.1"/>
    <property type="molecule type" value="Genomic_DNA"/>
</dbReference>
<evidence type="ECO:0000256" key="3">
    <source>
        <dbReference type="ARBA" id="ARBA00022884"/>
    </source>
</evidence>
<dbReference type="SUPFAM" id="SSF53178">
    <property type="entry name" value="Peptidyl-tRNA hydrolase-like"/>
    <property type="match status" value="1"/>
</dbReference>